<keyword evidence="2" id="KW-1185">Reference proteome</keyword>
<evidence type="ECO:0000313" key="1">
    <source>
        <dbReference type="EMBL" id="KAI4471244.1"/>
    </source>
</evidence>
<name>A0ACB9TX73_HOLOL</name>
<reference evidence="1" key="1">
    <citation type="submission" date="2022-04" db="EMBL/GenBank/DDBJ databases">
        <title>Chromosome-scale genome assembly of Holotrichia oblita Faldermann.</title>
        <authorList>
            <person name="Rongchong L."/>
        </authorList>
    </citation>
    <scope>NUCLEOTIDE SEQUENCE</scope>
    <source>
        <strain evidence="1">81SQS9</strain>
    </source>
</reference>
<proteinExistence type="predicted"/>
<evidence type="ECO:0000313" key="2">
    <source>
        <dbReference type="Proteomes" id="UP001056778"/>
    </source>
</evidence>
<gene>
    <name evidence="1" type="ORF">MML48_1g08945</name>
</gene>
<accession>A0ACB9TX73</accession>
<sequence>MAGLSVYMFLYQISSYILQIWASGRSLDIKYTTRTFNVKYFQAIMNYRRKSTDGWSIEAVLLDIVGGLFSVLQMFMNAYNYDEDLAWILKNPAKLWLGISSLLFDLLFVVQHYWLYNKKSKTKRQDESDVKAEMAIPLNQLQKLQERD</sequence>
<comment type="caution">
    <text evidence="1">The sequence shown here is derived from an EMBL/GenBank/DDBJ whole genome shotgun (WGS) entry which is preliminary data.</text>
</comment>
<protein>
    <submittedName>
        <fullName evidence="1">Cystinosin</fullName>
    </submittedName>
</protein>
<dbReference type="Proteomes" id="UP001056778">
    <property type="component" value="Chromosome 1"/>
</dbReference>
<organism evidence="1 2">
    <name type="scientific">Holotrichia oblita</name>
    <name type="common">Chafer beetle</name>
    <dbReference type="NCBI Taxonomy" id="644536"/>
    <lineage>
        <taxon>Eukaryota</taxon>
        <taxon>Metazoa</taxon>
        <taxon>Ecdysozoa</taxon>
        <taxon>Arthropoda</taxon>
        <taxon>Hexapoda</taxon>
        <taxon>Insecta</taxon>
        <taxon>Pterygota</taxon>
        <taxon>Neoptera</taxon>
        <taxon>Endopterygota</taxon>
        <taxon>Coleoptera</taxon>
        <taxon>Polyphaga</taxon>
        <taxon>Scarabaeiformia</taxon>
        <taxon>Scarabaeidae</taxon>
        <taxon>Melolonthinae</taxon>
        <taxon>Holotrichia</taxon>
    </lineage>
</organism>
<dbReference type="EMBL" id="CM043015">
    <property type="protein sequence ID" value="KAI4471244.1"/>
    <property type="molecule type" value="Genomic_DNA"/>
</dbReference>